<evidence type="ECO:0000313" key="1">
    <source>
        <dbReference type="Proteomes" id="UP000095286"/>
    </source>
</evidence>
<evidence type="ECO:0000313" key="2">
    <source>
        <dbReference type="WBParaSite" id="RSKR_0000347800.1"/>
    </source>
</evidence>
<proteinExistence type="predicted"/>
<accession>A0AC35TRX8</accession>
<organism evidence="1 2">
    <name type="scientific">Rhabditophanes sp. KR3021</name>
    <dbReference type="NCBI Taxonomy" id="114890"/>
    <lineage>
        <taxon>Eukaryota</taxon>
        <taxon>Metazoa</taxon>
        <taxon>Ecdysozoa</taxon>
        <taxon>Nematoda</taxon>
        <taxon>Chromadorea</taxon>
        <taxon>Rhabditida</taxon>
        <taxon>Tylenchina</taxon>
        <taxon>Panagrolaimomorpha</taxon>
        <taxon>Strongyloidoidea</taxon>
        <taxon>Alloionematidae</taxon>
        <taxon>Rhabditophanes</taxon>
    </lineage>
</organism>
<protein>
    <submittedName>
        <fullName evidence="2">DFP domain-containing protein</fullName>
    </submittedName>
</protein>
<reference evidence="2" key="1">
    <citation type="submission" date="2016-11" db="UniProtKB">
        <authorList>
            <consortium name="WormBaseParasite"/>
        </authorList>
    </citation>
    <scope>IDENTIFICATION</scope>
    <source>
        <strain evidence="2">KR3021</strain>
    </source>
</reference>
<sequence length="302" mass="35110">MSTFNVKSTAGSLNDTLRQFLIANNNKNYALITSGGTRVPIEKNTVRSIENFSTGTRGATSAEYFLRNDYAVIFLYRDNSLKPYERNYKDLFERLTVDVNDCLKIDDALYYNRFIEDLKEKNRFKNNLLMISYDHLNEYVECLGFLLEELQVLSHKLLVYLAAAVSDFYLKEDEMPHHKIQSKGGNLILNLTTVDKESIQELLAKRKDAFMATFKLETNESLLIEKGKRAFENYKHNVVIGNILDKRKTEIVIMTNHSSTLDEINQDWIRLTEEEINNNVEIEEKLVEKLINIHKDSILDFI</sequence>
<dbReference type="WBParaSite" id="RSKR_0000347800.1">
    <property type="protein sequence ID" value="RSKR_0000347800.1"/>
    <property type="gene ID" value="RSKR_0000347800"/>
</dbReference>
<name>A0AC35TRX8_9BILA</name>
<dbReference type="Proteomes" id="UP000095286">
    <property type="component" value="Unplaced"/>
</dbReference>